<dbReference type="OrthoDB" id="158614at2"/>
<dbReference type="InterPro" id="IPR003737">
    <property type="entry name" value="GlcNAc_PI_deacetylase-related"/>
</dbReference>
<dbReference type="EMBL" id="VIGH01000012">
    <property type="protein sequence ID" value="TQF65448.1"/>
    <property type="molecule type" value="Genomic_DNA"/>
</dbReference>
<organism evidence="2 3">
    <name type="scientific">Rhodococcus spelaei</name>
    <dbReference type="NCBI Taxonomy" id="2546320"/>
    <lineage>
        <taxon>Bacteria</taxon>
        <taxon>Bacillati</taxon>
        <taxon>Actinomycetota</taxon>
        <taxon>Actinomycetes</taxon>
        <taxon>Mycobacteriales</taxon>
        <taxon>Nocardiaceae</taxon>
        <taxon>Rhodococcus</taxon>
    </lineage>
</organism>
<dbReference type="AlphaFoldDB" id="A0A541AZE7"/>
<dbReference type="PANTHER" id="PTHR12993">
    <property type="entry name" value="N-ACETYLGLUCOSAMINYL-PHOSPHATIDYLINOSITOL DE-N-ACETYLASE-RELATED"/>
    <property type="match status" value="1"/>
</dbReference>
<dbReference type="Pfam" id="PF02585">
    <property type="entry name" value="PIG-L"/>
    <property type="match status" value="1"/>
</dbReference>
<accession>A0A541AZE7</accession>
<reference evidence="2 3" key="1">
    <citation type="submission" date="2019-06" db="EMBL/GenBank/DDBJ databases">
        <title>Rhodococcus spaelei sp. nov., isolated from a cave.</title>
        <authorList>
            <person name="Lee S.D."/>
        </authorList>
    </citation>
    <scope>NUCLEOTIDE SEQUENCE [LARGE SCALE GENOMIC DNA]</scope>
    <source>
        <strain evidence="2 3">C9-5</strain>
    </source>
</reference>
<dbReference type="SUPFAM" id="SSF102588">
    <property type="entry name" value="LmbE-like"/>
    <property type="match status" value="1"/>
</dbReference>
<dbReference type="RefSeq" id="WP_142103133.1">
    <property type="nucleotide sequence ID" value="NZ_VIGH01000012.1"/>
</dbReference>
<dbReference type="GO" id="GO:0016137">
    <property type="term" value="P:glycoside metabolic process"/>
    <property type="evidence" value="ECO:0007669"/>
    <property type="project" value="UniProtKB-ARBA"/>
</dbReference>
<protein>
    <submittedName>
        <fullName evidence="2">GlcNAc-PI de-N-acetylase</fullName>
    </submittedName>
</protein>
<keyword evidence="3" id="KW-1185">Reference proteome</keyword>
<dbReference type="InterPro" id="IPR024078">
    <property type="entry name" value="LmbE-like_dom_sf"/>
</dbReference>
<proteinExistence type="predicted"/>
<name>A0A541AZE7_9NOCA</name>
<comment type="caution">
    <text evidence="2">The sequence shown here is derived from an EMBL/GenBank/DDBJ whole genome shotgun (WGS) entry which is preliminary data.</text>
</comment>
<evidence type="ECO:0000313" key="2">
    <source>
        <dbReference type="EMBL" id="TQF65448.1"/>
    </source>
</evidence>
<gene>
    <name evidence="2" type="ORF">FK531_21505</name>
</gene>
<evidence type="ECO:0000313" key="3">
    <source>
        <dbReference type="Proteomes" id="UP000316256"/>
    </source>
</evidence>
<dbReference type="Gene3D" id="3.40.50.10320">
    <property type="entry name" value="LmbE-like"/>
    <property type="match status" value="1"/>
</dbReference>
<sequence>MSVLVCFHAHPDDEVFTTGGVMRQASDAGHRVVVVTATDGALGEVPEGLLDPGESLAQRRRRELEESTSALGAHRVVMLHYPDSGMAGTPDNDNPDAFCNVDVDLAAKRLAEILAEESADVVTIYDSNGGYGHPDHVQVHRVGVRAAELAGVPHVYEAAVNRDHMKRLIAANPAWTDEAQPPDVDTLGLPESEITTAVDVSGQIAAKRAAMRAHATQVGDFGPFLEMPEEMLAAAFGLEWFRRRGAAPASLETALPL</sequence>
<dbReference type="GO" id="GO:0016811">
    <property type="term" value="F:hydrolase activity, acting on carbon-nitrogen (but not peptide) bonds, in linear amides"/>
    <property type="evidence" value="ECO:0007669"/>
    <property type="project" value="TreeGrafter"/>
</dbReference>
<keyword evidence="1" id="KW-0862">Zinc</keyword>
<dbReference type="Proteomes" id="UP000316256">
    <property type="component" value="Unassembled WGS sequence"/>
</dbReference>
<evidence type="ECO:0000256" key="1">
    <source>
        <dbReference type="ARBA" id="ARBA00022833"/>
    </source>
</evidence>
<dbReference type="PANTHER" id="PTHR12993:SF26">
    <property type="entry name" value="1D-MYO-INOSITOL 2-ACETAMIDO-2-DEOXY-ALPHA-D-GLUCOPYRANOSIDE DEACETYLASE"/>
    <property type="match status" value="1"/>
</dbReference>